<dbReference type="Pfam" id="PF18480">
    <property type="entry name" value="DUF5615"/>
    <property type="match status" value="1"/>
</dbReference>
<gene>
    <name evidence="2" type="ORF">A2975_02855</name>
</gene>
<dbReference type="EMBL" id="MGHL01000018">
    <property type="protein sequence ID" value="OGM68770.1"/>
    <property type="molecule type" value="Genomic_DNA"/>
</dbReference>
<evidence type="ECO:0000313" key="2">
    <source>
        <dbReference type="EMBL" id="OGM68770.1"/>
    </source>
</evidence>
<proteinExistence type="predicted"/>
<accession>A0A1F8BY04</accession>
<dbReference type="STRING" id="1802525.A2975_02855"/>
<evidence type="ECO:0000259" key="1">
    <source>
        <dbReference type="Pfam" id="PF18480"/>
    </source>
</evidence>
<name>A0A1F8BY04_9BACT</name>
<organism evidence="2 3">
    <name type="scientific">Candidatus Woesebacteria bacterium RIFCSPLOWO2_01_FULL_44_14</name>
    <dbReference type="NCBI Taxonomy" id="1802525"/>
    <lineage>
        <taxon>Bacteria</taxon>
        <taxon>Candidatus Woeseibacteriota</taxon>
    </lineage>
</organism>
<reference evidence="2 3" key="1">
    <citation type="journal article" date="2016" name="Nat. Commun.">
        <title>Thousands of microbial genomes shed light on interconnected biogeochemical processes in an aquifer system.</title>
        <authorList>
            <person name="Anantharaman K."/>
            <person name="Brown C.T."/>
            <person name="Hug L.A."/>
            <person name="Sharon I."/>
            <person name="Castelle C.J."/>
            <person name="Probst A.J."/>
            <person name="Thomas B.C."/>
            <person name="Singh A."/>
            <person name="Wilkins M.J."/>
            <person name="Karaoz U."/>
            <person name="Brodie E.L."/>
            <person name="Williams K.H."/>
            <person name="Hubbard S.S."/>
            <person name="Banfield J.F."/>
        </authorList>
    </citation>
    <scope>NUCLEOTIDE SEQUENCE [LARGE SCALE GENOMIC DNA]</scope>
</reference>
<comment type="caution">
    <text evidence="2">The sequence shown here is derived from an EMBL/GenBank/DDBJ whole genome shotgun (WGS) entry which is preliminary data.</text>
</comment>
<sequence length="127" mass="14826">MSSSTLPPRFLIDENVRIELYLFLKKEGYDVRVLSKGAPDSLLVETSRKEKRVLVTNDSDFRWYPNHKIYAVVWLKIPQNEVGTLIRIFNKLIKALESFSGKLIILRETDWDEKNLFTALASPSRKR</sequence>
<protein>
    <recommendedName>
        <fullName evidence="1">DUF5615 domain-containing protein</fullName>
    </recommendedName>
</protein>
<dbReference type="InterPro" id="IPR041049">
    <property type="entry name" value="DUF5615"/>
</dbReference>
<feature type="domain" description="DUF5615" evidence="1">
    <location>
        <begin position="9"/>
        <end position="107"/>
    </location>
</feature>
<dbReference type="AlphaFoldDB" id="A0A1F8BY04"/>
<evidence type="ECO:0000313" key="3">
    <source>
        <dbReference type="Proteomes" id="UP000178429"/>
    </source>
</evidence>
<dbReference type="Proteomes" id="UP000178429">
    <property type="component" value="Unassembled WGS sequence"/>
</dbReference>